<dbReference type="AlphaFoldDB" id="A0AAW3V296"/>
<reference evidence="6 7" key="1">
    <citation type="submission" date="2020-08" db="EMBL/GenBank/DDBJ databases">
        <title>Genomic Encyclopedia of Type Strains, Phase IV (KMG-V): Genome sequencing to study the core and pangenomes of soil and plant-associated prokaryotes.</title>
        <authorList>
            <person name="Whitman W."/>
        </authorList>
    </citation>
    <scope>NUCLEOTIDE SEQUENCE [LARGE SCALE GENOMIC DNA]</scope>
    <source>
        <strain evidence="6 7">SEMIA 4013</strain>
    </source>
</reference>
<keyword evidence="3 4" id="KW-0067">ATP-binding</keyword>
<dbReference type="GO" id="GO:0016874">
    <property type="term" value="F:ligase activity"/>
    <property type="evidence" value="ECO:0007669"/>
    <property type="project" value="UniProtKB-KW"/>
</dbReference>
<dbReference type="SUPFAM" id="SSF56059">
    <property type="entry name" value="Glutathione synthetase ATP-binding domain-like"/>
    <property type="match status" value="1"/>
</dbReference>
<evidence type="ECO:0000256" key="4">
    <source>
        <dbReference type="PROSITE-ProRule" id="PRU00409"/>
    </source>
</evidence>
<dbReference type="GO" id="GO:0005524">
    <property type="term" value="F:ATP binding"/>
    <property type="evidence" value="ECO:0007669"/>
    <property type="project" value="UniProtKB-UniRule"/>
</dbReference>
<evidence type="ECO:0000256" key="1">
    <source>
        <dbReference type="ARBA" id="ARBA00022598"/>
    </source>
</evidence>
<accession>A0AAW3V296</accession>
<dbReference type="Gene3D" id="3.30.470.20">
    <property type="entry name" value="ATP-grasp fold, B domain"/>
    <property type="match status" value="1"/>
</dbReference>
<keyword evidence="2 4" id="KW-0547">Nucleotide-binding</keyword>
<comment type="caution">
    <text evidence="6">The sequence shown here is derived from an EMBL/GenBank/DDBJ whole genome shotgun (WGS) entry which is preliminary data.</text>
</comment>
<evidence type="ECO:0000313" key="7">
    <source>
        <dbReference type="Proteomes" id="UP000518681"/>
    </source>
</evidence>
<dbReference type="InterPro" id="IPR052032">
    <property type="entry name" value="ATP-dep_AA_Ligase"/>
</dbReference>
<evidence type="ECO:0000256" key="3">
    <source>
        <dbReference type="ARBA" id="ARBA00022840"/>
    </source>
</evidence>
<proteinExistence type="predicted"/>
<dbReference type="Proteomes" id="UP000518681">
    <property type="component" value="Unassembled WGS sequence"/>
</dbReference>
<organism evidence="6 7">
    <name type="scientific">Paraburkholderia fungorum</name>
    <dbReference type="NCBI Taxonomy" id="134537"/>
    <lineage>
        <taxon>Bacteria</taxon>
        <taxon>Pseudomonadati</taxon>
        <taxon>Pseudomonadota</taxon>
        <taxon>Betaproteobacteria</taxon>
        <taxon>Burkholderiales</taxon>
        <taxon>Burkholderiaceae</taxon>
        <taxon>Paraburkholderia</taxon>
    </lineage>
</organism>
<dbReference type="RefSeq" id="WP_081833083.1">
    <property type="nucleotide sequence ID" value="NZ_CADFGE010000013.1"/>
</dbReference>
<sequence length="469" mass="51683">MSRRVFITSEYESIMNSCGKDEREIASGRKKVALICPTMWDDAELPGVLATTGYEVMPYGTDVSEHPDGFDALSFIDNAVAALRMAGLHGVMASDDYPGSILAAAIAQRLGLPGPGSGKVLLCQHKYYSRLAQRAAVPEAVPSFALVRGDGGAEQPQIPMPAFVKPVKSFFSILAQRVDTPDELRRLAKAARPHLHSFVKPFNVLLQRFTDFPVNGSHLIAERVLDGAQVTVECCMYRGEFMLVGITDSVMYPGTISFARFEYPSRLGETVQRKMSAIAGRCALAIGLDNCLFNVEMFYNEKAKTVHIIEINPRMCPQFADMMEKVNGVNTYEIALAIASGVRPVTTRKGARYRAAVSYVPRLFEDRLVRQVPDQTEIDDLLLRFPDARFKLLCAAGRRLSSELQDGKSYRYALLNMGGESRADAVVRCEVALRGLTFRFDDPVQSQSARAISAANRELTEPDPTTMSG</sequence>
<name>A0AAW3V296_9BURK</name>
<evidence type="ECO:0000313" key="6">
    <source>
        <dbReference type="EMBL" id="MBB6204973.1"/>
    </source>
</evidence>
<dbReference type="GeneID" id="66513444"/>
<feature type="domain" description="ATP-grasp" evidence="5">
    <location>
        <begin position="129"/>
        <end position="340"/>
    </location>
</feature>
<dbReference type="PANTHER" id="PTHR43585:SF2">
    <property type="entry name" value="ATP-GRASP ENZYME FSQD"/>
    <property type="match status" value="1"/>
</dbReference>
<evidence type="ECO:0000259" key="5">
    <source>
        <dbReference type="PROSITE" id="PS50975"/>
    </source>
</evidence>
<dbReference type="GO" id="GO:0046872">
    <property type="term" value="F:metal ion binding"/>
    <property type="evidence" value="ECO:0007669"/>
    <property type="project" value="InterPro"/>
</dbReference>
<dbReference type="PROSITE" id="PS50975">
    <property type="entry name" value="ATP_GRASP"/>
    <property type="match status" value="1"/>
</dbReference>
<gene>
    <name evidence="6" type="ORF">GGD69_005867</name>
</gene>
<protein>
    <recommendedName>
        <fullName evidence="5">ATP-grasp domain-containing protein</fullName>
    </recommendedName>
</protein>
<dbReference type="Pfam" id="PF13535">
    <property type="entry name" value="ATP-grasp_4"/>
    <property type="match status" value="1"/>
</dbReference>
<dbReference type="EMBL" id="JACIIK010000011">
    <property type="protein sequence ID" value="MBB6204973.1"/>
    <property type="molecule type" value="Genomic_DNA"/>
</dbReference>
<dbReference type="PANTHER" id="PTHR43585">
    <property type="entry name" value="FUMIPYRROLE BIOSYNTHESIS PROTEIN C"/>
    <property type="match status" value="1"/>
</dbReference>
<evidence type="ECO:0000256" key="2">
    <source>
        <dbReference type="ARBA" id="ARBA00022741"/>
    </source>
</evidence>
<keyword evidence="1" id="KW-0436">Ligase</keyword>
<dbReference type="InterPro" id="IPR011761">
    <property type="entry name" value="ATP-grasp"/>
</dbReference>